<dbReference type="EMBL" id="JACIDO010000001">
    <property type="protein sequence ID" value="MBB3934753.1"/>
    <property type="molecule type" value="Genomic_DNA"/>
</dbReference>
<dbReference type="RefSeq" id="WP_090966809.1">
    <property type="nucleotide sequence ID" value="NZ_FOOA01000039.1"/>
</dbReference>
<accession>A0A7W6BTG9</accession>
<dbReference type="OrthoDB" id="7767499at2"/>
<gene>
    <name evidence="1" type="ORF">GGR05_000864</name>
</gene>
<name>A0A7W6BTG9_9HYPH</name>
<dbReference type="Proteomes" id="UP000531216">
    <property type="component" value="Unassembled WGS sequence"/>
</dbReference>
<reference evidence="1 2" key="1">
    <citation type="submission" date="2020-08" db="EMBL/GenBank/DDBJ databases">
        <title>Genomic Encyclopedia of Type Strains, Phase IV (KMG-IV): sequencing the most valuable type-strain genomes for metagenomic binning, comparative biology and taxonomic classification.</title>
        <authorList>
            <person name="Goeker M."/>
        </authorList>
    </citation>
    <scope>NUCLEOTIDE SEQUENCE [LARGE SCALE GENOMIC DNA]</scope>
    <source>
        <strain evidence="1 2">DSM 25024</strain>
    </source>
</reference>
<proteinExistence type="predicted"/>
<protein>
    <recommendedName>
        <fullName evidence="3">3-deoxy-manno-octulosonate cytidylyltransferase</fullName>
    </recommendedName>
</protein>
<comment type="caution">
    <text evidence="1">The sequence shown here is derived from an EMBL/GenBank/DDBJ whole genome shotgun (WGS) entry which is preliminary data.</text>
</comment>
<dbReference type="AlphaFoldDB" id="A0A7W6BTG9"/>
<evidence type="ECO:0008006" key="3">
    <source>
        <dbReference type="Google" id="ProtNLM"/>
    </source>
</evidence>
<organism evidence="1 2">
    <name type="scientific">Aureimonas phyllosphaerae</name>
    <dbReference type="NCBI Taxonomy" id="1166078"/>
    <lineage>
        <taxon>Bacteria</taxon>
        <taxon>Pseudomonadati</taxon>
        <taxon>Pseudomonadota</taxon>
        <taxon>Alphaproteobacteria</taxon>
        <taxon>Hyphomicrobiales</taxon>
        <taxon>Aurantimonadaceae</taxon>
        <taxon>Aureimonas</taxon>
    </lineage>
</organism>
<evidence type="ECO:0000313" key="2">
    <source>
        <dbReference type="Proteomes" id="UP000531216"/>
    </source>
</evidence>
<evidence type="ECO:0000313" key="1">
    <source>
        <dbReference type="EMBL" id="MBB3934753.1"/>
    </source>
</evidence>
<keyword evidence="2" id="KW-1185">Reference proteome</keyword>
<sequence>MTGVLPLADEPGANERWAAFFGAYATIVLVANSDAVDIASLRARYGASALFVFFNKVYKVLDAPFDGECLLVARSSRAGANIVYRREVEDVLRLVRSERFRGICNLRAGRHERFSAPAEFGAGIAVGQLDTAASMDGFYPSDQVATSGFALALFLAERCAGSRIVLAGFTARRSKRWKLFTDHDWTFEQIVQRLLVRARRLETAGVATDDLFGAIAQRFPGISSADVALVGAEVLAERLDGANAAIDDLLRTTRPQRRVSDWLRRLKPKTRKAKIAEQDAAAERG</sequence>